<evidence type="ECO:0000256" key="2">
    <source>
        <dbReference type="SAM" id="Phobius"/>
    </source>
</evidence>
<proteinExistence type="predicted"/>
<protein>
    <submittedName>
        <fullName evidence="3">Uncharacterized protein</fullName>
    </submittedName>
</protein>
<feature type="transmembrane region" description="Helical" evidence="2">
    <location>
        <begin position="61"/>
        <end position="83"/>
    </location>
</feature>
<feature type="transmembrane region" description="Helical" evidence="2">
    <location>
        <begin position="90"/>
        <end position="111"/>
    </location>
</feature>
<keyword evidence="2" id="KW-0472">Membrane</keyword>
<feature type="transmembrane region" description="Helical" evidence="2">
    <location>
        <begin position="156"/>
        <end position="177"/>
    </location>
</feature>
<feature type="compositionally biased region" description="Polar residues" evidence="1">
    <location>
        <begin position="326"/>
        <end position="342"/>
    </location>
</feature>
<evidence type="ECO:0000256" key="1">
    <source>
        <dbReference type="SAM" id="MobiDB-lite"/>
    </source>
</evidence>
<organism evidence="3 4">
    <name type="scientific">Candidatus Schekmanbacteria bacterium RBG_13_48_7</name>
    <dbReference type="NCBI Taxonomy" id="1817878"/>
    <lineage>
        <taxon>Bacteria</taxon>
        <taxon>Candidatus Schekmaniibacteriota</taxon>
    </lineage>
</organism>
<evidence type="ECO:0000313" key="3">
    <source>
        <dbReference type="EMBL" id="OGL42042.1"/>
    </source>
</evidence>
<feature type="transmembrane region" description="Helical" evidence="2">
    <location>
        <begin position="20"/>
        <end position="41"/>
    </location>
</feature>
<feature type="region of interest" description="Disordered" evidence="1">
    <location>
        <begin position="320"/>
        <end position="342"/>
    </location>
</feature>
<keyword evidence="2" id="KW-1133">Transmembrane helix</keyword>
<reference evidence="3 4" key="1">
    <citation type="journal article" date="2016" name="Nat. Commun.">
        <title>Thousands of microbial genomes shed light on interconnected biogeochemical processes in an aquifer system.</title>
        <authorList>
            <person name="Anantharaman K."/>
            <person name="Brown C.T."/>
            <person name="Hug L.A."/>
            <person name="Sharon I."/>
            <person name="Castelle C.J."/>
            <person name="Probst A.J."/>
            <person name="Thomas B.C."/>
            <person name="Singh A."/>
            <person name="Wilkins M.J."/>
            <person name="Karaoz U."/>
            <person name="Brodie E.L."/>
            <person name="Williams K.H."/>
            <person name="Hubbard S.S."/>
            <person name="Banfield J.F."/>
        </authorList>
    </citation>
    <scope>NUCLEOTIDE SEQUENCE [LARGE SCALE GENOMIC DNA]</scope>
</reference>
<dbReference type="EMBL" id="MGDD01000335">
    <property type="protein sequence ID" value="OGL42042.1"/>
    <property type="molecule type" value="Genomic_DNA"/>
</dbReference>
<name>A0A1F7RKI9_9BACT</name>
<evidence type="ECO:0000313" key="4">
    <source>
        <dbReference type="Proteomes" id="UP000179266"/>
    </source>
</evidence>
<feature type="transmembrane region" description="Helical" evidence="2">
    <location>
        <begin position="117"/>
        <end position="135"/>
    </location>
</feature>
<comment type="caution">
    <text evidence="3">The sequence shown here is derived from an EMBL/GenBank/DDBJ whole genome shotgun (WGS) entry which is preliminary data.</text>
</comment>
<accession>A0A1F7RKI9</accession>
<sequence length="342" mass="39800">MAKKSKQVTAALPDQVPYRLLRIILLLLLVILSEIILISYGEFALLYYLQMKEVPLMADRAILFSLLIVFYVFWGLAFGFFLDKYLSLHVALWGALVYTLLSMFGSVPVIGASRFYILEYLAIPVFFLIGIYIYHQNKHRLLQNKPPEQINSIRKYSYTGMFILVFLNIAMIISYWISIQKLPGYQNMKQFQIPVFEGAESVKEQFYKFQGFKKLQFKTQNLYPLDEIVSFYDSALIEQNFNLINPNEELNDTLAKSQDNDIIQRLLHIYQNEEKNISVIVEIMEKKDVNNSRAAENYKNVCYVSVSVYPVIPKNNIEQKTDDISSENTDVKNNNFSTENDE</sequence>
<gene>
    <name evidence="3" type="ORF">A2161_15605</name>
</gene>
<dbReference type="Proteomes" id="UP000179266">
    <property type="component" value="Unassembled WGS sequence"/>
</dbReference>
<keyword evidence="2" id="KW-0812">Transmembrane</keyword>
<dbReference type="AlphaFoldDB" id="A0A1F7RKI9"/>